<proteinExistence type="predicted"/>
<evidence type="ECO:0000313" key="2">
    <source>
        <dbReference type="Proteomes" id="UP000583387"/>
    </source>
</evidence>
<accession>A0A7U7EN35</accession>
<comment type="caution">
    <text evidence="1">The sequence shown here is derived from an EMBL/GenBank/DDBJ whole genome shotgun (WGS) entry which is preliminary data.</text>
</comment>
<keyword evidence="2" id="KW-1185">Reference proteome</keyword>
<sequence length="43" mass="4722">MAAIARMARSYGRVRVFPVIPLPYPGIASPFSFSHSGLNRRCA</sequence>
<dbReference type="EMBL" id="CAJFCI010000037">
    <property type="protein sequence ID" value="CAD5107527.1"/>
    <property type="molecule type" value="Genomic_DNA"/>
</dbReference>
<dbReference type="AlphaFoldDB" id="A0A7U7EN35"/>
<name>A0A7U7EN35_9GAMM</name>
<gene>
    <name evidence="1" type="ORF">PSEWESI4_01800</name>
</gene>
<protein>
    <submittedName>
        <fullName evidence="1">Uncharacterized protein</fullName>
    </submittedName>
</protein>
<reference evidence="1 2" key="1">
    <citation type="submission" date="2020-08" db="EMBL/GenBank/DDBJ databases">
        <authorList>
            <person name="Criscuolo A."/>
        </authorList>
    </citation>
    <scope>NUCLEOTIDE SEQUENCE [LARGE SCALE GENOMIC DNA]</scope>
    <source>
        <strain evidence="1">CIP111764</strain>
    </source>
</reference>
<evidence type="ECO:0000313" key="1">
    <source>
        <dbReference type="EMBL" id="CAD5107527.1"/>
    </source>
</evidence>
<organism evidence="1 2">
    <name type="scientific">Zestomonas carbonaria</name>
    <dbReference type="NCBI Taxonomy" id="2762745"/>
    <lineage>
        <taxon>Bacteria</taxon>
        <taxon>Pseudomonadati</taxon>
        <taxon>Pseudomonadota</taxon>
        <taxon>Gammaproteobacteria</taxon>
        <taxon>Pseudomonadales</taxon>
        <taxon>Pseudomonadaceae</taxon>
        <taxon>Zestomonas</taxon>
    </lineage>
</organism>
<dbReference type="Proteomes" id="UP000583387">
    <property type="component" value="Unassembled WGS sequence"/>
</dbReference>